<dbReference type="KEGG" id="axe:P40_00145"/>
<name>A0A9Q3ZB89_9GAMM</name>
<evidence type="ECO:0000256" key="1">
    <source>
        <dbReference type="SAM" id="MobiDB-lite"/>
    </source>
</evidence>
<dbReference type="Pfam" id="PF03783">
    <property type="entry name" value="CsgG"/>
    <property type="match status" value="1"/>
</dbReference>
<organism evidence="3 4">
    <name type="scientific">Alloalcanivorax xenomutans</name>
    <dbReference type="NCBI Taxonomy" id="1094342"/>
    <lineage>
        <taxon>Bacteria</taxon>
        <taxon>Pseudomonadati</taxon>
        <taxon>Pseudomonadota</taxon>
        <taxon>Gammaproteobacteria</taxon>
        <taxon>Oceanospirillales</taxon>
        <taxon>Alcanivoracaceae</taxon>
        <taxon>Alloalcanivorax</taxon>
    </lineage>
</organism>
<gene>
    <name evidence="3" type="ORF">LZG35_01975</name>
</gene>
<protein>
    <submittedName>
        <fullName evidence="3">Penicillin-binding protein activator LpoB</fullName>
    </submittedName>
</protein>
<proteinExistence type="predicted"/>
<keyword evidence="2" id="KW-0732">Signal</keyword>
<accession>A0A9Q3ZB89</accession>
<comment type="caution">
    <text evidence="3">The sequence shown here is derived from an EMBL/GenBank/DDBJ whole genome shotgun (WGS) entry which is preliminary data.</text>
</comment>
<dbReference type="InterPro" id="IPR005534">
    <property type="entry name" value="Curli_assmbl/transp-comp_CsgG"/>
</dbReference>
<dbReference type="GO" id="GO:0030288">
    <property type="term" value="C:outer membrane-bounded periplasmic space"/>
    <property type="evidence" value="ECO:0007669"/>
    <property type="project" value="InterPro"/>
</dbReference>
<evidence type="ECO:0000313" key="4">
    <source>
        <dbReference type="Proteomes" id="UP001107961"/>
    </source>
</evidence>
<reference evidence="3" key="1">
    <citation type="submission" date="2022-01" db="EMBL/GenBank/DDBJ databases">
        <authorList>
            <person name="Karlyshev A.V."/>
            <person name="Jaspars M."/>
        </authorList>
    </citation>
    <scope>NUCLEOTIDE SEQUENCE</scope>
    <source>
        <strain evidence="3">AGSA3-2</strain>
    </source>
</reference>
<dbReference type="Gene3D" id="3.40.50.10610">
    <property type="entry name" value="ABC-type transport auxiliary lipoprotein component"/>
    <property type="match status" value="1"/>
</dbReference>
<feature type="compositionally biased region" description="Low complexity" evidence="1">
    <location>
        <begin position="423"/>
        <end position="432"/>
    </location>
</feature>
<evidence type="ECO:0000313" key="3">
    <source>
        <dbReference type="EMBL" id="MCE7507388.1"/>
    </source>
</evidence>
<dbReference type="EMBL" id="JAJVKT010000002">
    <property type="protein sequence ID" value="MCE7507388.1"/>
    <property type="molecule type" value="Genomic_DNA"/>
</dbReference>
<feature type="region of interest" description="Disordered" evidence="1">
    <location>
        <begin position="410"/>
        <end position="432"/>
    </location>
</feature>
<evidence type="ECO:0000256" key="2">
    <source>
        <dbReference type="SAM" id="SignalP"/>
    </source>
</evidence>
<dbReference type="Proteomes" id="UP001107961">
    <property type="component" value="Unassembled WGS sequence"/>
</dbReference>
<dbReference type="AlphaFoldDB" id="A0A9Q3ZB89"/>
<sequence length="432" mass="47463">MVIRSYRILLVTLGLLLSSLVWSATETVKVTAEGYGETPQHAVSEALVGAVRQAGGVALAVDPSFRRKVGQWLIQRQGDVSTWIGSQTSVADPQLPTLGSLRSYQVLSVDRVDDALWKASVEARVLRYQSLRPGRGHLPAIAVMPFETRANEYQLGEVTIGAAEVQGRLRDDLVDAFTQAGRFRVLDRAHQAVLEQERVTVSGGSVEPAEWARLGRVQGADVLLVGRIEDFSIGDRQRRFYGADFQGFEPRVRIRYRMLDTATGEVLWSDLFDWRQDEATVRAWARLQNIEDRRHPERLADRLYPSIARALSGAATDVLYPVRVLKVSGDMLYLSQGAGRLETDAMVSVYRPGEQIKDPDTGLPIQLAGAELTRARVIETREGYALARVTRAAAAVQAGDRVRVLGVVASGEQGPAGQPPSPGSSEAPIRWD</sequence>
<feature type="signal peptide" evidence="2">
    <location>
        <begin position="1"/>
        <end position="24"/>
    </location>
</feature>
<keyword evidence="4" id="KW-1185">Reference proteome</keyword>
<feature type="chain" id="PRO_5040301238" evidence="2">
    <location>
        <begin position="25"/>
        <end position="432"/>
    </location>
</feature>
<dbReference type="RefSeq" id="WP_055100263.1">
    <property type="nucleotide sequence ID" value="NZ_CP012331.1"/>
</dbReference>